<evidence type="ECO:0000259" key="1">
    <source>
        <dbReference type="Pfam" id="PF00534"/>
    </source>
</evidence>
<evidence type="ECO:0000313" key="2">
    <source>
        <dbReference type="EMBL" id="GAH51427.1"/>
    </source>
</evidence>
<dbReference type="Pfam" id="PF00534">
    <property type="entry name" value="Glycos_transf_1"/>
    <property type="match status" value="1"/>
</dbReference>
<dbReference type="EMBL" id="BARU01024626">
    <property type="protein sequence ID" value="GAH51427.1"/>
    <property type="molecule type" value="Genomic_DNA"/>
</dbReference>
<name>X1G2E7_9ZZZZ</name>
<dbReference type="PANTHER" id="PTHR45947">
    <property type="entry name" value="SULFOQUINOVOSYL TRANSFERASE SQD2"/>
    <property type="match status" value="1"/>
</dbReference>
<proteinExistence type="predicted"/>
<dbReference type="InterPro" id="IPR001296">
    <property type="entry name" value="Glyco_trans_1"/>
</dbReference>
<accession>X1G2E7</accession>
<dbReference type="PANTHER" id="PTHR45947:SF3">
    <property type="entry name" value="SULFOQUINOVOSYL TRANSFERASE SQD2"/>
    <property type="match status" value="1"/>
</dbReference>
<feature type="domain" description="Glycosyl transferase family 1" evidence="1">
    <location>
        <begin position="2"/>
        <end position="170"/>
    </location>
</feature>
<gene>
    <name evidence="2" type="ORF">S03H2_39785</name>
</gene>
<dbReference type="Gene3D" id="3.40.50.2000">
    <property type="entry name" value="Glycogen Phosphorylase B"/>
    <property type="match status" value="2"/>
</dbReference>
<organism evidence="2">
    <name type="scientific">marine sediment metagenome</name>
    <dbReference type="NCBI Taxonomy" id="412755"/>
    <lineage>
        <taxon>unclassified sequences</taxon>
        <taxon>metagenomes</taxon>
        <taxon>ecological metagenomes</taxon>
    </lineage>
</organism>
<dbReference type="GO" id="GO:0016757">
    <property type="term" value="F:glycosyltransferase activity"/>
    <property type="evidence" value="ECO:0007669"/>
    <property type="project" value="InterPro"/>
</dbReference>
<dbReference type="SUPFAM" id="SSF53756">
    <property type="entry name" value="UDP-Glycosyltransferase/glycogen phosphorylase"/>
    <property type="match status" value="1"/>
</dbReference>
<dbReference type="CDD" id="cd03801">
    <property type="entry name" value="GT4_PimA-like"/>
    <property type="match status" value="1"/>
</dbReference>
<comment type="caution">
    <text evidence="2">The sequence shown here is derived from an EMBL/GenBank/DDBJ whole genome shotgun (WGS) entry which is preliminary data.</text>
</comment>
<dbReference type="InterPro" id="IPR050194">
    <property type="entry name" value="Glycosyltransferase_grp1"/>
</dbReference>
<protein>
    <recommendedName>
        <fullName evidence="1">Glycosyl transferase family 1 domain-containing protein</fullName>
    </recommendedName>
</protein>
<dbReference type="AlphaFoldDB" id="X1G2E7"/>
<reference evidence="2" key="1">
    <citation type="journal article" date="2014" name="Front. Microbiol.">
        <title>High frequency of phylogenetically diverse reductive dehalogenase-homologous genes in deep subseafloor sedimentary metagenomes.</title>
        <authorList>
            <person name="Kawai M."/>
            <person name="Futagami T."/>
            <person name="Toyoda A."/>
            <person name="Takaki Y."/>
            <person name="Nishi S."/>
            <person name="Hori S."/>
            <person name="Arai W."/>
            <person name="Tsubouchi T."/>
            <person name="Morono Y."/>
            <person name="Uchiyama I."/>
            <person name="Ito T."/>
            <person name="Fujiyama A."/>
            <person name="Inagaki F."/>
            <person name="Takami H."/>
        </authorList>
    </citation>
    <scope>NUCLEOTIDE SEQUENCE</scope>
    <source>
        <strain evidence="2">Expedition CK06-06</strain>
    </source>
</reference>
<sequence length="192" mass="21556">MEIIEKLGLNKSDFIVLSTSSLSPVKDIDLAITSFNSFLTNFRINDAYLLLVGDGKLKNQLIELAKSYSIENNIKFLGAIDGEQIPHYLSIADVLVATSLYSNLNLSVQEAMASGKPVIAFDSGGTSKLIKHMENGILVKPRNIEGFSDKLYLLYENLELRENIGNNARETIMKERNWENIVKKVVKIYERV</sequence>